<accession>A0ABV1L1M4</accession>
<dbReference type="InterPro" id="IPR037523">
    <property type="entry name" value="VOC_core"/>
</dbReference>
<keyword evidence="3" id="KW-0046">Antibiotic resistance</keyword>
<dbReference type="EMBL" id="JASKHM010000019">
    <property type="protein sequence ID" value="MEQ4486151.1"/>
    <property type="molecule type" value="Genomic_DNA"/>
</dbReference>
<evidence type="ECO:0000256" key="2">
    <source>
        <dbReference type="ARBA" id="ARBA00021572"/>
    </source>
</evidence>
<evidence type="ECO:0000256" key="3">
    <source>
        <dbReference type="ARBA" id="ARBA00023251"/>
    </source>
</evidence>
<reference evidence="5 6" key="1">
    <citation type="journal article" date="2023" name="Genome Announc.">
        <title>Pan-Genome Analyses of the Genus Cohnella and Proposal of the Novel Species Cohnella silvisoli sp. nov., Isolated from Forest Soil.</title>
        <authorList>
            <person name="Wang C."/>
            <person name="Mao L."/>
            <person name="Bao G."/>
            <person name="Zhu H."/>
        </authorList>
    </citation>
    <scope>NUCLEOTIDE SEQUENCE [LARGE SCALE GENOMIC DNA]</scope>
    <source>
        <strain evidence="5 6">NL03-T5-1</strain>
    </source>
</reference>
<dbReference type="PROSITE" id="PS51819">
    <property type="entry name" value="VOC"/>
    <property type="match status" value="1"/>
</dbReference>
<evidence type="ECO:0000313" key="5">
    <source>
        <dbReference type="EMBL" id="MEQ4486151.1"/>
    </source>
</evidence>
<gene>
    <name evidence="5" type="ORF">QJS35_27600</name>
</gene>
<sequence>MILQGIIPIFRIFDEPKAKEFYIEYLGFKVDWEHRFEPNMPLYMQISMHEIRIHLSEHYGDCSPGSAIRIEVNGIRELQKNLNGKQYNYSRPGLEKTSWETEECSVVDPFGNKIIFYEDINKDK</sequence>
<evidence type="ECO:0000259" key="4">
    <source>
        <dbReference type="PROSITE" id="PS51819"/>
    </source>
</evidence>
<dbReference type="Proteomes" id="UP001493487">
    <property type="component" value="Unassembled WGS sequence"/>
</dbReference>
<dbReference type="Gene3D" id="3.10.180.10">
    <property type="entry name" value="2,3-Dihydroxybiphenyl 1,2-Dioxygenase, domain 1"/>
    <property type="match status" value="1"/>
</dbReference>
<protein>
    <recommendedName>
        <fullName evidence="2">Bleomycin resistance protein</fullName>
    </recommendedName>
</protein>
<dbReference type="InterPro" id="IPR029068">
    <property type="entry name" value="Glyas_Bleomycin-R_OHBP_Dase"/>
</dbReference>
<comment type="similarity">
    <text evidence="1">Belongs to the bleomycin resistance protein family.</text>
</comment>
<organism evidence="5 6">
    <name type="scientific">Cohnella silvisoli</name>
    <dbReference type="NCBI Taxonomy" id="2873699"/>
    <lineage>
        <taxon>Bacteria</taxon>
        <taxon>Bacillati</taxon>
        <taxon>Bacillota</taxon>
        <taxon>Bacilli</taxon>
        <taxon>Bacillales</taxon>
        <taxon>Paenibacillaceae</taxon>
        <taxon>Cohnella</taxon>
    </lineage>
</organism>
<evidence type="ECO:0000256" key="1">
    <source>
        <dbReference type="ARBA" id="ARBA00011051"/>
    </source>
</evidence>
<feature type="domain" description="VOC" evidence="4">
    <location>
        <begin position="2"/>
        <end position="119"/>
    </location>
</feature>
<dbReference type="SUPFAM" id="SSF54593">
    <property type="entry name" value="Glyoxalase/Bleomycin resistance protein/Dihydroxybiphenyl dioxygenase"/>
    <property type="match status" value="1"/>
</dbReference>
<name>A0ABV1L1M4_9BACL</name>
<dbReference type="CDD" id="cd08349">
    <property type="entry name" value="BLMA_like"/>
    <property type="match status" value="1"/>
</dbReference>
<dbReference type="Pfam" id="PF19581">
    <property type="entry name" value="Glyoxalase_7"/>
    <property type="match status" value="1"/>
</dbReference>
<dbReference type="RefSeq" id="WP_232189200.1">
    <property type="nucleotide sequence ID" value="NZ_JAIOAP010000018.1"/>
</dbReference>
<dbReference type="InterPro" id="IPR000335">
    <property type="entry name" value="Bleomycin-R"/>
</dbReference>
<proteinExistence type="inferred from homology"/>
<keyword evidence="6" id="KW-1185">Reference proteome</keyword>
<evidence type="ECO:0000313" key="6">
    <source>
        <dbReference type="Proteomes" id="UP001493487"/>
    </source>
</evidence>
<comment type="caution">
    <text evidence="5">The sequence shown here is derived from an EMBL/GenBank/DDBJ whole genome shotgun (WGS) entry which is preliminary data.</text>
</comment>